<keyword evidence="2" id="KW-1185">Reference proteome</keyword>
<feature type="non-terminal residue" evidence="1">
    <location>
        <position position="52"/>
    </location>
</feature>
<sequence length="52" mass="5999">MKAGQYDLTNQIEVTRNKLVKINSDDFIDDDVSNDDDDANVIDDEDEYLTLF</sequence>
<comment type="caution">
    <text evidence="1">The sequence shown here is derived from an EMBL/GenBank/DDBJ whole genome shotgun (WGS) entry which is preliminary data.</text>
</comment>
<dbReference type="Proteomes" id="UP000828390">
    <property type="component" value="Unassembled WGS sequence"/>
</dbReference>
<proteinExistence type="predicted"/>
<evidence type="ECO:0000313" key="1">
    <source>
        <dbReference type="EMBL" id="KAH3741638.1"/>
    </source>
</evidence>
<protein>
    <submittedName>
        <fullName evidence="1">Uncharacterized protein</fullName>
    </submittedName>
</protein>
<reference evidence="1" key="2">
    <citation type="submission" date="2020-11" db="EMBL/GenBank/DDBJ databases">
        <authorList>
            <person name="McCartney M.A."/>
            <person name="Auch B."/>
            <person name="Kono T."/>
            <person name="Mallez S."/>
            <person name="Becker A."/>
            <person name="Gohl D.M."/>
            <person name="Silverstein K.A.T."/>
            <person name="Koren S."/>
            <person name="Bechman K.B."/>
            <person name="Herman A."/>
            <person name="Abrahante J.E."/>
            <person name="Garbe J."/>
        </authorList>
    </citation>
    <scope>NUCLEOTIDE SEQUENCE</scope>
    <source>
        <strain evidence="1">Duluth1</strain>
        <tissue evidence="1">Whole animal</tissue>
    </source>
</reference>
<gene>
    <name evidence="1" type="ORF">DPMN_048363</name>
</gene>
<dbReference type="AlphaFoldDB" id="A0A9D4I2B9"/>
<accession>A0A9D4I2B9</accession>
<dbReference type="EMBL" id="JAIWYP010000011">
    <property type="protein sequence ID" value="KAH3741638.1"/>
    <property type="molecule type" value="Genomic_DNA"/>
</dbReference>
<evidence type="ECO:0000313" key="2">
    <source>
        <dbReference type="Proteomes" id="UP000828390"/>
    </source>
</evidence>
<organism evidence="1 2">
    <name type="scientific">Dreissena polymorpha</name>
    <name type="common">Zebra mussel</name>
    <name type="synonym">Mytilus polymorpha</name>
    <dbReference type="NCBI Taxonomy" id="45954"/>
    <lineage>
        <taxon>Eukaryota</taxon>
        <taxon>Metazoa</taxon>
        <taxon>Spiralia</taxon>
        <taxon>Lophotrochozoa</taxon>
        <taxon>Mollusca</taxon>
        <taxon>Bivalvia</taxon>
        <taxon>Autobranchia</taxon>
        <taxon>Heteroconchia</taxon>
        <taxon>Euheterodonta</taxon>
        <taxon>Imparidentia</taxon>
        <taxon>Neoheterodontei</taxon>
        <taxon>Myida</taxon>
        <taxon>Dreissenoidea</taxon>
        <taxon>Dreissenidae</taxon>
        <taxon>Dreissena</taxon>
    </lineage>
</organism>
<reference evidence="1" key="1">
    <citation type="journal article" date="2019" name="bioRxiv">
        <title>The Genome of the Zebra Mussel, Dreissena polymorpha: A Resource for Invasive Species Research.</title>
        <authorList>
            <person name="McCartney M.A."/>
            <person name="Auch B."/>
            <person name="Kono T."/>
            <person name="Mallez S."/>
            <person name="Zhang Y."/>
            <person name="Obille A."/>
            <person name="Becker A."/>
            <person name="Abrahante J.E."/>
            <person name="Garbe J."/>
            <person name="Badalamenti J.P."/>
            <person name="Herman A."/>
            <person name="Mangelson H."/>
            <person name="Liachko I."/>
            <person name="Sullivan S."/>
            <person name="Sone E.D."/>
            <person name="Koren S."/>
            <person name="Silverstein K.A.T."/>
            <person name="Beckman K.B."/>
            <person name="Gohl D.M."/>
        </authorList>
    </citation>
    <scope>NUCLEOTIDE SEQUENCE</scope>
    <source>
        <strain evidence="1">Duluth1</strain>
        <tissue evidence="1">Whole animal</tissue>
    </source>
</reference>
<name>A0A9D4I2B9_DREPO</name>